<dbReference type="Proteomes" id="UP000680038">
    <property type="component" value="Unassembled WGS sequence"/>
</dbReference>
<dbReference type="PANTHER" id="PTHR38439:SF3">
    <property type="entry name" value="COPPER-RESISTANT CUPROPROTEIN COPI"/>
    <property type="match status" value="1"/>
</dbReference>
<keyword evidence="4" id="KW-0186">Copper</keyword>
<evidence type="ECO:0000256" key="2">
    <source>
        <dbReference type="ARBA" id="ARBA00022723"/>
    </source>
</evidence>
<keyword evidence="2" id="KW-0479">Metal-binding</keyword>
<evidence type="ECO:0000256" key="1">
    <source>
        <dbReference type="ARBA" id="ARBA00022448"/>
    </source>
</evidence>
<dbReference type="EMBL" id="CAJRAF010000002">
    <property type="protein sequence ID" value="CAG5002051.1"/>
    <property type="molecule type" value="Genomic_DNA"/>
</dbReference>
<dbReference type="RefSeq" id="WP_215239363.1">
    <property type="nucleotide sequence ID" value="NZ_CAJRAF010000002.1"/>
</dbReference>
<dbReference type="GO" id="GO:0005507">
    <property type="term" value="F:copper ion binding"/>
    <property type="evidence" value="ECO:0007669"/>
    <property type="project" value="InterPro"/>
</dbReference>
<dbReference type="AlphaFoldDB" id="A0A916N668"/>
<evidence type="ECO:0000313" key="8">
    <source>
        <dbReference type="EMBL" id="CAG5002051.1"/>
    </source>
</evidence>
<feature type="region of interest" description="Disordered" evidence="5">
    <location>
        <begin position="169"/>
        <end position="189"/>
    </location>
</feature>
<dbReference type="SUPFAM" id="SSF49503">
    <property type="entry name" value="Cupredoxins"/>
    <property type="match status" value="1"/>
</dbReference>
<evidence type="ECO:0000256" key="6">
    <source>
        <dbReference type="SAM" id="SignalP"/>
    </source>
</evidence>
<dbReference type="Gene3D" id="2.60.40.420">
    <property type="entry name" value="Cupredoxins - blue copper proteins"/>
    <property type="match status" value="1"/>
</dbReference>
<evidence type="ECO:0000256" key="5">
    <source>
        <dbReference type="SAM" id="MobiDB-lite"/>
    </source>
</evidence>
<feature type="compositionally biased region" description="Basic and acidic residues" evidence="5">
    <location>
        <begin position="176"/>
        <end position="189"/>
    </location>
</feature>
<dbReference type="InterPro" id="IPR028871">
    <property type="entry name" value="BlueCu_1_BS"/>
</dbReference>
<keyword evidence="9" id="KW-1185">Reference proteome</keyword>
<dbReference type="Pfam" id="PF00127">
    <property type="entry name" value="Copper-bind"/>
    <property type="match status" value="1"/>
</dbReference>
<evidence type="ECO:0000256" key="3">
    <source>
        <dbReference type="ARBA" id="ARBA00022982"/>
    </source>
</evidence>
<reference evidence="8" key="1">
    <citation type="submission" date="2021-04" db="EMBL/GenBank/DDBJ databases">
        <authorList>
            <person name="Rodrigo-Torres L."/>
            <person name="Arahal R. D."/>
            <person name="Lucena T."/>
        </authorList>
    </citation>
    <scope>NUCLEOTIDE SEQUENCE</scope>
    <source>
        <strain evidence="8">CECT 9275</strain>
    </source>
</reference>
<dbReference type="GO" id="GO:0009055">
    <property type="term" value="F:electron transfer activity"/>
    <property type="evidence" value="ECO:0007669"/>
    <property type="project" value="InterPro"/>
</dbReference>
<accession>A0A916N668</accession>
<dbReference type="PROSITE" id="PS00196">
    <property type="entry name" value="COPPER_BLUE"/>
    <property type="match status" value="1"/>
</dbReference>
<dbReference type="InterPro" id="IPR008972">
    <property type="entry name" value="Cupredoxin"/>
</dbReference>
<evidence type="ECO:0000259" key="7">
    <source>
        <dbReference type="Pfam" id="PF00127"/>
    </source>
</evidence>
<sequence length="378" mass="42657">MPKPKIYFLPFIFILLFSEICLAQTDPETVITIKAIAGLQFDLVRFKVKPGAPVKLIFTNTDDMSHNLVISQPGSREEIVNLALELGDRGPAMNFVPETPKILWSLPVLAPEETKTITFTAPKNPGVYPYACTYPGHGFVMYGAMYVTTDEMPAIQRDLHIPETRRTVANATSSSDHNHSTRPRSDSLKKQHPYRLIAPYIHRVFIENAGPAAIAVHLPQQLSYCWDAGACRLRFAWEGEFLDNTAFWKGHKDADVKILGNIFYQDKTLFPLRLGNEKSIPVVKFKGYSLINRYPEFHYTLNGVDVYELILPKKDGSGLVRTFRIPKVSGPVWFAFNEDDGITYSTIKGEQQKGKIKLSAAQATRFTITMTKRKDSKL</sequence>
<keyword evidence="3" id="KW-0249">Electron transport</keyword>
<protein>
    <recommendedName>
        <fullName evidence="7">Blue (type 1) copper domain-containing protein</fullName>
    </recommendedName>
</protein>
<gene>
    <name evidence="8" type="ORF">DYBT9275_02795</name>
</gene>
<dbReference type="PANTHER" id="PTHR38439">
    <property type="entry name" value="AURACYANIN-B"/>
    <property type="match status" value="1"/>
</dbReference>
<organism evidence="8 9">
    <name type="scientific">Dyadobacter helix</name>
    <dbReference type="NCBI Taxonomy" id="2822344"/>
    <lineage>
        <taxon>Bacteria</taxon>
        <taxon>Pseudomonadati</taxon>
        <taxon>Bacteroidota</taxon>
        <taxon>Cytophagia</taxon>
        <taxon>Cytophagales</taxon>
        <taxon>Spirosomataceae</taxon>
        <taxon>Dyadobacter</taxon>
    </lineage>
</organism>
<dbReference type="InterPro" id="IPR050845">
    <property type="entry name" value="Cu-binding_ET"/>
</dbReference>
<feature type="chain" id="PRO_5036779149" description="Blue (type 1) copper domain-containing protein" evidence="6">
    <location>
        <begin position="24"/>
        <end position="378"/>
    </location>
</feature>
<keyword evidence="1" id="KW-0813">Transport</keyword>
<proteinExistence type="predicted"/>
<evidence type="ECO:0000313" key="9">
    <source>
        <dbReference type="Proteomes" id="UP000680038"/>
    </source>
</evidence>
<feature type="signal peptide" evidence="6">
    <location>
        <begin position="1"/>
        <end position="23"/>
    </location>
</feature>
<name>A0A916N668_9BACT</name>
<keyword evidence="6" id="KW-0732">Signal</keyword>
<evidence type="ECO:0000256" key="4">
    <source>
        <dbReference type="ARBA" id="ARBA00023008"/>
    </source>
</evidence>
<comment type="caution">
    <text evidence="8">The sequence shown here is derived from an EMBL/GenBank/DDBJ whole genome shotgun (WGS) entry which is preliminary data.</text>
</comment>
<dbReference type="InterPro" id="IPR000923">
    <property type="entry name" value="BlueCu_1"/>
</dbReference>
<feature type="domain" description="Blue (type 1) copper" evidence="7">
    <location>
        <begin position="36"/>
        <end position="147"/>
    </location>
</feature>
<dbReference type="CDD" id="cd04233">
    <property type="entry name" value="Auracyanin"/>
    <property type="match status" value="1"/>
</dbReference>